<feature type="transmembrane region" description="Helical" evidence="1">
    <location>
        <begin position="34"/>
        <end position="55"/>
    </location>
</feature>
<keyword evidence="3" id="KW-1185">Reference proteome</keyword>
<keyword evidence="1" id="KW-0812">Transmembrane</keyword>
<organism evidence="2 3">
    <name type="scientific">Methylocystis iwaonis</name>
    <dbReference type="NCBI Taxonomy" id="2885079"/>
    <lineage>
        <taxon>Bacteria</taxon>
        <taxon>Pseudomonadati</taxon>
        <taxon>Pseudomonadota</taxon>
        <taxon>Alphaproteobacteria</taxon>
        <taxon>Hyphomicrobiales</taxon>
        <taxon>Methylocystaceae</taxon>
        <taxon>Methylocystis</taxon>
    </lineage>
</organism>
<gene>
    <name evidence="2" type="ORF">SS37A_12430</name>
</gene>
<protein>
    <submittedName>
        <fullName evidence="2">Uncharacterized protein</fullName>
    </submittedName>
</protein>
<evidence type="ECO:0000313" key="2">
    <source>
        <dbReference type="EMBL" id="BDV33714.1"/>
    </source>
</evidence>
<dbReference type="RefSeq" id="WP_281931215.1">
    <property type="nucleotide sequence ID" value="NZ_AP027142.1"/>
</dbReference>
<feature type="transmembrane region" description="Helical" evidence="1">
    <location>
        <begin position="7"/>
        <end position="28"/>
    </location>
</feature>
<sequence>MSWQWWSWLGFAAIFAAIFGAHVAWFVATGDDEIGGRLGAALTCLGIVVTALPYFRTGLGEQVNRQLPHGLLDAIKEPEQSAPHGEYSSLRHLRRKKTEHKLIRPAIVHDIVAERIVGVGTILLGTAIHGYGDLVLHWFSEP</sequence>
<proteinExistence type="predicted"/>
<dbReference type="EMBL" id="AP027142">
    <property type="protein sequence ID" value="BDV33714.1"/>
    <property type="molecule type" value="Genomic_DNA"/>
</dbReference>
<name>A0ABM8E760_9HYPH</name>
<evidence type="ECO:0000256" key="1">
    <source>
        <dbReference type="SAM" id="Phobius"/>
    </source>
</evidence>
<dbReference type="Proteomes" id="UP001317629">
    <property type="component" value="Chromosome"/>
</dbReference>
<keyword evidence="1" id="KW-0472">Membrane</keyword>
<evidence type="ECO:0000313" key="3">
    <source>
        <dbReference type="Proteomes" id="UP001317629"/>
    </source>
</evidence>
<reference evidence="2 3" key="1">
    <citation type="journal article" date="2023" name="Int. J. Syst. Evol. Microbiol.">
        <title>Methylocystis iwaonis sp. nov., a type II methane-oxidizing bacterium from surface soil of a rice paddy field in Japan, and emended description of the genus Methylocystis (ex Whittenbury et al. 1970) Bowman et al. 1993.</title>
        <authorList>
            <person name="Kaise H."/>
            <person name="Sawadogo J.B."/>
            <person name="Alam M.S."/>
            <person name="Ueno C."/>
            <person name="Dianou D."/>
            <person name="Shinjo R."/>
            <person name="Asakawa S."/>
        </authorList>
    </citation>
    <scope>NUCLEOTIDE SEQUENCE [LARGE SCALE GENOMIC DNA]</scope>
    <source>
        <strain evidence="2 3">SS37A-Re</strain>
    </source>
</reference>
<accession>A0ABM8E760</accession>
<keyword evidence="1" id="KW-1133">Transmembrane helix</keyword>